<dbReference type="EMBL" id="VIWV01000001">
    <property type="protein sequence ID" value="TWF84150.1"/>
    <property type="molecule type" value="Genomic_DNA"/>
</dbReference>
<evidence type="ECO:0000259" key="4">
    <source>
        <dbReference type="PROSITE" id="PS50987"/>
    </source>
</evidence>
<evidence type="ECO:0000313" key="5">
    <source>
        <dbReference type="EMBL" id="TWF84150.1"/>
    </source>
</evidence>
<dbReference type="PANTHER" id="PTHR33154">
    <property type="entry name" value="TRANSCRIPTIONAL REGULATOR, ARSR FAMILY"/>
    <property type="match status" value="1"/>
</dbReference>
<dbReference type="PANTHER" id="PTHR33154:SF18">
    <property type="entry name" value="ARSENICAL RESISTANCE OPERON REPRESSOR"/>
    <property type="match status" value="1"/>
</dbReference>
<dbReference type="InterPro" id="IPR051081">
    <property type="entry name" value="HTH_MetalResp_TranReg"/>
</dbReference>
<keyword evidence="2" id="KW-0238">DNA-binding</keyword>
<dbReference type="InterPro" id="IPR036390">
    <property type="entry name" value="WH_DNA-bd_sf"/>
</dbReference>
<dbReference type="PRINTS" id="PR00778">
    <property type="entry name" value="HTHARSR"/>
</dbReference>
<gene>
    <name evidence="5" type="ORF">FHX78_111084</name>
</gene>
<keyword evidence="3" id="KW-0804">Transcription</keyword>
<evidence type="ECO:0000256" key="2">
    <source>
        <dbReference type="ARBA" id="ARBA00023125"/>
    </source>
</evidence>
<dbReference type="InterPro" id="IPR036388">
    <property type="entry name" value="WH-like_DNA-bd_sf"/>
</dbReference>
<name>A0A561TAL9_9ACTN</name>
<dbReference type="OrthoDB" id="9798835at2"/>
<dbReference type="PROSITE" id="PS50987">
    <property type="entry name" value="HTH_ARSR_2"/>
    <property type="match status" value="1"/>
</dbReference>
<evidence type="ECO:0000313" key="6">
    <source>
        <dbReference type="Proteomes" id="UP000316603"/>
    </source>
</evidence>
<dbReference type="CDD" id="cd00090">
    <property type="entry name" value="HTH_ARSR"/>
    <property type="match status" value="1"/>
</dbReference>
<dbReference type="Pfam" id="PF01022">
    <property type="entry name" value="HTH_5"/>
    <property type="match status" value="1"/>
</dbReference>
<dbReference type="SMART" id="SM00418">
    <property type="entry name" value="HTH_ARSR"/>
    <property type="match status" value="1"/>
</dbReference>
<keyword evidence="1" id="KW-0805">Transcription regulation</keyword>
<feature type="domain" description="HTH arsR-type" evidence="4">
    <location>
        <begin position="28"/>
        <end position="120"/>
    </location>
</feature>
<proteinExistence type="predicted"/>
<evidence type="ECO:0000256" key="3">
    <source>
        <dbReference type="ARBA" id="ARBA00023163"/>
    </source>
</evidence>
<dbReference type="Gene3D" id="1.10.10.10">
    <property type="entry name" value="Winged helix-like DNA-binding domain superfamily/Winged helix DNA-binding domain"/>
    <property type="match status" value="1"/>
</dbReference>
<sequence>MSNLAPGSAVLDVGTSLQCCRPLGQEELSAADAEKIAAMFKALSDPVRLRLFSKIAARPGGEACVCEIQDVGVSQPTVSHHLRKLREAGLLVSERRASWVYYSVAPGVLTGMAGLLSRAV</sequence>
<dbReference type="RefSeq" id="WP_145866323.1">
    <property type="nucleotide sequence ID" value="NZ_BNCE01000008.1"/>
</dbReference>
<organism evidence="5 6">
    <name type="scientific">Streptomyces capillispiralis</name>
    <dbReference type="NCBI Taxonomy" id="68182"/>
    <lineage>
        <taxon>Bacteria</taxon>
        <taxon>Bacillati</taxon>
        <taxon>Actinomycetota</taxon>
        <taxon>Actinomycetes</taxon>
        <taxon>Kitasatosporales</taxon>
        <taxon>Streptomycetaceae</taxon>
        <taxon>Streptomyces</taxon>
    </lineage>
</organism>
<dbReference type="InterPro" id="IPR011991">
    <property type="entry name" value="ArsR-like_HTH"/>
</dbReference>
<evidence type="ECO:0000256" key="1">
    <source>
        <dbReference type="ARBA" id="ARBA00023015"/>
    </source>
</evidence>
<dbReference type="SUPFAM" id="SSF46785">
    <property type="entry name" value="Winged helix' DNA-binding domain"/>
    <property type="match status" value="1"/>
</dbReference>
<dbReference type="GO" id="GO:0003677">
    <property type="term" value="F:DNA binding"/>
    <property type="evidence" value="ECO:0007669"/>
    <property type="project" value="UniProtKB-KW"/>
</dbReference>
<dbReference type="Proteomes" id="UP000316603">
    <property type="component" value="Unassembled WGS sequence"/>
</dbReference>
<comment type="caution">
    <text evidence="5">The sequence shown here is derived from an EMBL/GenBank/DDBJ whole genome shotgun (WGS) entry which is preliminary data.</text>
</comment>
<reference evidence="5 6" key="1">
    <citation type="submission" date="2019-06" db="EMBL/GenBank/DDBJ databases">
        <title>Sequencing the genomes of 1000 actinobacteria strains.</title>
        <authorList>
            <person name="Klenk H.-P."/>
        </authorList>
    </citation>
    <scope>NUCLEOTIDE SEQUENCE [LARGE SCALE GENOMIC DNA]</scope>
    <source>
        <strain evidence="5 6">DSM 41695</strain>
    </source>
</reference>
<dbReference type="GO" id="GO:0003700">
    <property type="term" value="F:DNA-binding transcription factor activity"/>
    <property type="evidence" value="ECO:0007669"/>
    <property type="project" value="InterPro"/>
</dbReference>
<keyword evidence="6" id="KW-1185">Reference proteome</keyword>
<dbReference type="AlphaFoldDB" id="A0A561TAL9"/>
<dbReference type="NCBIfam" id="NF033788">
    <property type="entry name" value="HTH_metalloreg"/>
    <property type="match status" value="1"/>
</dbReference>
<protein>
    <submittedName>
        <fullName evidence="5">ArsR family transcriptional regulator</fullName>
    </submittedName>
</protein>
<dbReference type="InterPro" id="IPR001845">
    <property type="entry name" value="HTH_ArsR_DNA-bd_dom"/>
</dbReference>
<accession>A0A561TAL9</accession>
<dbReference type="FunFam" id="1.10.10.10:FF:000372">
    <property type="entry name" value="ArsR family transcriptional regulator"/>
    <property type="match status" value="1"/>
</dbReference>